<dbReference type="Proteomes" id="UP000001058">
    <property type="component" value="Unassembled WGS sequence"/>
</dbReference>
<gene>
    <name evidence="2" type="ORF">VOLCADRAFT_91526</name>
</gene>
<feature type="compositionally biased region" description="Low complexity" evidence="1">
    <location>
        <begin position="11"/>
        <end position="21"/>
    </location>
</feature>
<name>D8TXB1_VOLCA</name>
<protein>
    <submittedName>
        <fullName evidence="2">Uncharacterized protein</fullName>
    </submittedName>
</protein>
<dbReference type="RefSeq" id="XP_002950987.1">
    <property type="nucleotide sequence ID" value="XM_002950941.1"/>
</dbReference>
<feature type="region of interest" description="Disordered" evidence="1">
    <location>
        <begin position="1"/>
        <end position="109"/>
    </location>
</feature>
<feature type="compositionally biased region" description="Polar residues" evidence="1">
    <location>
        <begin position="99"/>
        <end position="109"/>
    </location>
</feature>
<reference evidence="2 3" key="1">
    <citation type="journal article" date="2010" name="Science">
        <title>Genomic analysis of organismal complexity in the multicellular green alga Volvox carteri.</title>
        <authorList>
            <person name="Prochnik S.E."/>
            <person name="Umen J."/>
            <person name="Nedelcu A.M."/>
            <person name="Hallmann A."/>
            <person name="Miller S.M."/>
            <person name="Nishii I."/>
            <person name="Ferris P."/>
            <person name="Kuo A."/>
            <person name="Mitros T."/>
            <person name="Fritz-Laylin L.K."/>
            <person name="Hellsten U."/>
            <person name="Chapman J."/>
            <person name="Simakov O."/>
            <person name="Rensing S.A."/>
            <person name="Terry A."/>
            <person name="Pangilinan J."/>
            <person name="Kapitonov V."/>
            <person name="Jurka J."/>
            <person name="Salamov A."/>
            <person name="Shapiro H."/>
            <person name="Schmutz J."/>
            <person name="Grimwood J."/>
            <person name="Lindquist E."/>
            <person name="Lucas S."/>
            <person name="Grigoriev I.V."/>
            <person name="Schmitt R."/>
            <person name="Kirk D."/>
            <person name="Rokhsar D.S."/>
        </authorList>
    </citation>
    <scope>NUCLEOTIDE SEQUENCE [LARGE SCALE GENOMIC DNA]</scope>
    <source>
        <strain evidence="3">f. Nagariensis / Eve</strain>
    </source>
</reference>
<evidence type="ECO:0000256" key="1">
    <source>
        <dbReference type="SAM" id="MobiDB-lite"/>
    </source>
</evidence>
<evidence type="ECO:0000313" key="3">
    <source>
        <dbReference type="Proteomes" id="UP000001058"/>
    </source>
</evidence>
<dbReference type="KEGG" id="vcn:VOLCADRAFT_91526"/>
<dbReference type="EMBL" id="GL378342">
    <property type="protein sequence ID" value="EFJ47881.1"/>
    <property type="molecule type" value="Genomic_DNA"/>
</dbReference>
<keyword evidence="3" id="KW-1185">Reference proteome</keyword>
<accession>D8TXB1</accession>
<dbReference type="InParanoid" id="D8TXB1"/>
<evidence type="ECO:0000313" key="2">
    <source>
        <dbReference type="EMBL" id="EFJ47881.1"/>
    </source>
</evidence>
<feature type="compositionally biased region" description="Basic and acidic residues" evidence="1">
    <location>
        <begin position="1"/>
        <end position="10"/>
    </location>
</feature>
<dbReference type="GeneID" id="9616815"/>
<feature type="compositionally biased region" description="Polar residues" evidence="1">
    <location>
        <begin position="56"/>
        <end position="65"/>
    </location>
</feature>
<organism evidence="3">
    <name type="scientific">Volvox carteri f. nagariensis</name>
    <dbReference type="NCBI Taxonomy" id="3068"/>
    <lineage>
        <taxon>Eukaryota</taxon>
        <taxon>Viridiplantae</taxon>
        <taxon>Chlorophyta</taxon>
        <taxon>core chlorophytes</taxon>
        <taxon>Chlorophyceae</taxon>
        <taxon>CS clade</taxon>
        <taxon>Chlamydomonadales</taxon>
        <taxon>Volvocaceae</taxon>
        <taxon>Volvox</taxon>
    </lineage>
</organism>
<dbReference type="AlphaFoldDB" id="D8TXB1"/>
<sequence>MASPAKDKSLQDQLQLLDISSCEFRSGEVPDPGGGDGDDGAKSQLQRTETPKKCAHQSSSSSGNTVRKMPLSGTPTATVLAGNLYSNSRNDKDLRKTANDSSTKSSERNTTLAYLPGSVARGAQHFPAAECAATTTAAAAPAAAVASVGSPEHGCGACADVHIAPAHSAQGFAAKGGQLRAPLESVDAAAMAEELQ</sequence>
<feature type="compositionally biased region" description="Basic and acidic residues" evidence="1">
    <location>
        <begin position="89"/>
        <end position="98"/>
    </location>
</feature>
<proteinExistence type="predicted"/>